<feature type="binding site" evidence="6">
    <location>
        <begin position="265"/>
        <end position="268"/>
    </location>
    <ligand>
        <name>substrate</name>
    </ligand>
</feature>
<dbReference type="SMART" id="SM00855">
    <property type="entry name" value="PGAM"/>
    <property type="match status" value="2"/>
</dbReference>
<feature type="site" description="Transition state stabilizer" evidence="7">
    <location>
        <position position="360"/>
    </location>
</feature>
<feature type="non-terminal residue" evidence="9">
    <location>
        <position position="1"/>
    </location>
</feature>
<dbReference type="CDD" id="cd07067">
    <property type="entry name" value="HP_PGM_like"/>
    <property type="match status" value="2"/>
</dbReference>
<reference evidence="9 10" key="1">
    <citation type="submission" date="2024-10" db="EMBL/GenBank/DDBJ databases">
        <title>Updated reference genomes for cyclostephanoid diatoms.</title>
        <authorList>
            <person name="Roberts W.R."/>
            <person name="Alverson A.J."/>
        </authorList>
    </citation>
    <scope>NUCLEOTIDE SEQUENCE [LARGE SCALE GENOMIC DNA]</scope>
    <source>
        <strain evidence="9 10">AJA228-03</strain>
    </source>
</reference>
<feature type="active site" description="Proton donor/acceptor" evidence="5">
    <location>
        <position position="265"/>
    </location>
</feature>
<feature type="active site" description="Tele-phosphohistidine intermediate" evidence="5">
    <location>
        <position position="187"/>
    </location>
</feature>
<dbReference type="HAMAP" id="MF_01039">
    <property type="entry name" value="PGAM_GpmA"/>
    <property type="match status" value="2"/>
</dbReference>
<evidence type="ECO:0000256" key="1">
    <source>
        <dbReference type="ARBA" id="ARBA00000380"/>
    </source>
</evidence>
<organism evidence="9 10">
    <name type="scientific">Cyclostephanos tholiformis</name>
    <dbReference type="NCBI Taxonomy" id="382380"/>
    <lineage>
        <taxon>Eukaryota</taxon>
        <taxon>Sar</taxon>
        <taxon>Stramenopiles</taxon>
        <taxon>Ochrophyta</taxon>
        <taxon>Bacillariophyta</taxon>
        <taxon>Coscinodiscophyceae</taxon>
        <taxon>Thalassiosirophycidae</taxon>
        <taxon>Stephanodiscales</taxon>
        <taxon>Stephanodiscaceae</taxon>
        <taxon>Cyclostephanos</taxon>
    </lineage>
</organism>
<dbReference type="EMBL" id="JALLPB020000237">
    <property type="protein sequence ID" value="KAL3811761.1"/>
    <property type="molecule type" value="Genomic_DNA"/>
</dbReference>
<dbReference type="Proteomes" id="UP001530377">
    <property type="component" value="Unassembled WGS sequence"/>
</dbReference>
<evidence type="ECO:0000256" key="2">
    <source>
        <dbReference type="ARBA" id="ARBA00006717"/>
    </source>
</evidence>
<dbReference type="NCBIfam" id="TIGR01258">
    <property type="entry name" value="pgm_1"/>
    <property type="match status" value="2"/>
</dbReference>
<feature type="binding site" evidence="6">
    <location>
        <begin position="199"/>
        <end position="200"/>
    </location>
    <ligand>
        <name>substrate</name>
    </ligand>
</feature>
<dbReference type="GO" id="GO:0004619">
    <property type="term" value="F:phosphoglycerate mutase activity"/>
    <property type="evidence" value="ECO:0007669"/>
    <property type="project" value="UniProtKB-EC"/>
</dbReference>
<accession>A0ABD3RJ49</accession>
<evidence type="ECO:0000256" key="8">
    <source>
        <dbReference type="RuleBase" id="RU004511"/>
    </source>
</evidence>
<evidence type="ECO:0000313" key="9">
    <source>
        <dbReference type="EMBL" id="KAL3811761.1"/>
    </source>
</evidence>
<dbReference type="Gene3D" id="3.40.50.1240">
    <property type="entry name" value="Phosphoglycerate mutase-like"/>
    <property type="match status" value="2"/>
</dbReference>
<dbReference type="Pfam" id="PF00300">
    <property type="entry name" value="His_Phos_1"/>
    <property type="match status" value="2"/>
</dbReference>
<evidence type="ECO:0000256" key="6">
    <source>
        <dbReference type="PIRSR" id="PIRSR613078-2"/>
    </source>
</evidence>
<dbReference type="FunFam" id="3.40.50.1240:FF:000003">
    <property type="entry name" value="2,3-bisphosphoglycerate-dependent phosphoglycerate mutase"/>
    <property type="match status" value="1"/>
</dbReference>
<sequence>TTGVYLPLLGATCGAADVEGTNGDVGGGAYAVPVTYDVDEYGKVVARDPNGAYSGLMNAWGYSRSVVNDRQRRRYERRRARHRKRLEGKGGIGLGVGGGRRDYRMSEMGGGGGNYINGRRRIDNDNDRVDGVAFDDMNEDGYYGAMGGKRRGLIAGLVRRVILDPFRALIGEYRNVESPGTLILVRHGESLWNANKTFTGWADPDLSPQGYREVEHAARLLVEGGYNVDIVFTSRLKRAIRSSWILLRELNEVHLPVFKSWRLNERMYGALTGLSKSETAKRLGADLVQEWRGSLLSRPPALAPGDKYYPGRDRRHADLSPSQIPLTESLLDCMERTKPIWLDKISYEIACGRNVLVVAHANTLRGLVKIIDNVGDDEIQDIAIPTGIPIIYNFDRDLNPIKPSVEQGAVSQVHMSGVFLEKPGLLKQAIRREVEWCANVPDYQKVMSRSNYGSKTPLQRSLSKLEAEREVQTWAAKYAAEEEEDDDGTDGKLTLVEEVGAGECSIEDGGCFDPDRPNFEQDESSTNVERKIIASSAVDGGRGEDEFIAPLFNSNGPCVQAMPAGQVVPGIGPVSVQKRSSLIVMIRHGKTENNKLGLFTGWDDVPLATDGVEEAKAAGRLLKRHGFEFDAVYTSWLSRAIETAWYVMDEMDCLWLPIIKSWRLNERMYGDLTGLSKAMVKQRHGEKQFMMWRRGYAVKPPPVSSFSPQYPGNDIRYKKYLKDVRISISETLIRSIESGKFSLHRKLPKSESLKDCMDRTIPYFTEQIMPEAVLKGKRVLIASSENAIRGLLMHLCEIPEDKIAGLEIPNGLPLIYDMNSRCIKLLDDGSGEDPLEKYNFGASASYLFRPCKNSDGSDDDGCDFTFLADSDMALSESDKTLIASIRRPVEARV</sequence>
<dbReference type="PANTHER" id="PTHR11931">
    <property type="entry name" value="PHOSPHOGLYCERATE MUTASE"/>
    <property type="match status" value="1"/>
</dbReference>
<gene>
    <name evidence="9" type="ORF">ACHAXA_008035</name>
</gene>
<protein>
    <recommendedName>
        <fullName evidence="8">Phosphoglycerate mutase</fullName>
        <ecNumber evidence="8">5.4.2.11</ecNumber>
    </recommendedName>
</protein>
<dbReference type="InterPro" id="IPR013078">
    <property type="entry name" value="His_Pase_superF_clade-1"/>
</dbReference>
<evidence type="ECO:0000256" key="3">
    <source>
        <dbReference type="ARBA" id="ARBA00023152"/>
    </source>
</evidence>
<dbReference type="InterPro" id="IPR001345">
    <property type="entry name" value="PG/BPGM_mutase_AS"/>
</dbReference>
<evidence type="ECO:0000256" key="7">
    <source>
        <dbReference type="PIRSR" id="PIRSR613078-3"/>
    </source>
</evidence>
<comment type="caution">
    <text evidence="9">The sequence shown here is derived from an EMBL/GenBank/DDBJ whole genome shotgun (WGS) entry which is preliminary data.</text>
</comment>
<dbReference type="InterPro" id="IPR029033">
    <property type="entry name" value="His_PPase_superfam"/>
</dbReference>
<keyword evidence="10" id="KW-1185">Reference proteome</keyword>
<name>A0ABD3RJ49_9STRA</name>
<proteinExistence type="inferred from homology"/>
<feature type="binding site" evidence="6">
    <location>
        <position position="238"/>
    </location>
    <ligand>
        <name>substrate</name>
    </ligand>
</feature>
<comment type="catalytic activity">
    <reaction evidence="1 8">
        <text>(2R)-2-phosphoglycerate = (2R)-3-phosphoglycerate</text>
        <dbReference type="Rhea" id="RHEA:15901"/>
        <dbReference type="ChEBI" id="CHEBI:58272"/>
        <dbReference type="ChEBI" id="CHEBI:58289"/>
        <dbReference type="EC" id="5.4.2.11"/>
    </reaction>
</comment>
<dbReference type="PROSITE" id="PS00175">
    <property type="entry name" value="PG_MUTASE"/>
    <property type="match status" value="1"/>
</dbReference>
<keyword evidence="3 8" id="KW-0324">Glycolysis</keyword>
<dbReference type="EC" id="5.4.2.11" evidence="8"/>
<dbReference type="SUPFAM" id="SSF53254">
    <property type="entry name" value="Phosphoglycerate mutase-like"/>
    <property type="match status" value="2"/>
</dbReference>
<dbReference type="GO" id="GO:0006096">
    <property type="term" value="P:glycolytic process"/>
    <property type="evidence" value="ECO:0007669"/>
    <property type="project" value="UniProtKB-KW"/>
</dbReference>
<evidence type="ECO:0000256" key="5">
    <source>
        <dbReference type="PIRSR" id="PIRSR613078-1"/>
    </source>
</evidence>
<keyword evidence="4 8" id="KW-0413">Isomerase</keyword>
<feature type="binding site" evidence="6">
    <location>
        <begin position="186"/>
        <end position="193"/>
    </location>
    <ligand>
        <name>substrate</name>
    </ligand>
</feature>
<evidence type="ECO:0000256" key="4">
    <source>
        <dbReference type="ARBA" id="ARBA00023235"/>
    </source>
</evidence>
<dbReference type="InterPro" id="IPR005952">
    <property type="entry name" value="Phosphogly_mut1"/>
</dbReference>
<comment type="similarity">
    <text evidence="2 8">Belongs to the phosphoglycerate mutase family. BPG-dependent PGAM subfamily.</text>
</comment>
<evidence type="ECO:0000313" key="10">
    <source>
        <dbReference type="Proteomes" id="UP001530377"/>
    </source>
</evidence>
<feature type="binding site" evidence="6">
    <location>
        <position position="276"/>
    </location>
    <ligand>
        <name>substrate</name>
    </ligand>
</feature>
<dbReference type="AlphaFoldDB" id="A0ABD3RJ49"/>